<feature type="region of interest" description="Disordered" evidence="2">
    <location>
        <begin position="106"/>
        <end position="125"/>
    </location>
</feature>
<feature type="region of interest" description="Disordered" evidence="2">
    <location>
        <begin position="196"/>
        <end position="351"/>
    </location>
</feature>
<dbReference type="AlphaFoldDB" id="A0A8B8ZYY7"/>
<keyword evidence="4" id="KW-1185">Reference proteome</keyword>
<organism evidence="4 5">
    <name type="scientific">Phoenix dactylifera</name>
    <name type="common">Date palm</name>
    <dbReference type="NCBI Taxonomy" id="42345"/>
    <lineage>
        <taxon>Eukaryota</taxon>
        <taxon>Viridiplantae</taxon>
        <taxon>Streptophyta</taxon>
        <taxon>Embryophyta</taxon>
        <taxon>Tracheophyta</taxon>
        <taxon>Spermatophyta</taxon>
        <taxon>Magnoliopsida</taxon>
        <taxon>Liliopsida</taxon>
        <taxon>Arecaceae</taxon>
        <taxon>Coryphoideae</taxon>
        <taxon>Phoeniceae</taxon>
        <taxon>Phoenix</taxon>
    </lineage>
</organism>
<feature type="compositionally biased region" description="Basic and acidic residues" evidence="2">
    <location>
        <begin position="287"/>
        <end position="303"/>
    </location>
</feature>
<dbReference type="GeneID" id="103716556"/>
<feature type="compositionally biased region" description="Low complexity" evidence="2">
    <location>
        <begin position="330"/>
        <end position="351"/>
    </location>
</feature>
<feature type="compositionally biased region" description="Polar residues" evidence="2">
    <location>
        <begin position="200"/>
        <end position="211"/>
    </location>
</feature>
<dbReference type="PANTHER" id="PTHR31471">
    <property type="entry name" value="OS02G0116800 PROTEIN"/>
    <property type="match status" value="1"/>
</dbReference>
<protein>
    <submittedName>
        <fullName evidence="5">Uncharacterized protein LOC103716556 isoform X1</fullName>
    </submittedName>
</protein>
<feature type="compositionally biased region" description="Basic residues" evidence="2">
    <location>
        <begin position="271"/>
        <end position="286"/>
    </location>
</feature>
<dbReference type="Pfam" id="PF03763">
    <property type="entry name" value="Remorin_C"/>
    <property type="match status" value="1"/>
</dbReference>
<evidence type="ECO:0000256" key="1">
    <source>
        <dbReference type="ARBA" id="ARBA00005711"/>
    </source>
</evidence>
<proteinExistence type="inferred from homology"/>
<feature type="compositionally biased region" description="Basic and acidic residues" evidence="2">
    <location>
        <begin position="232"/>
        <end position="250"/>
    </location>
</feature>
<accession>A0A8B8ZYY7</accession>
<evidence type="ECO:0000313" key="4">
    <source>
        <dbReference type="Proteomes" id="UP000228380"/>
    </source>
</evidence>
<dbReference type="PANTHER" id="PTHR31471:SF53">
    <property type="entry name" value="OS02G0658400 PROTEIN"/>
    <property type="match status" value="1"/>
</dbReference>
<reference evidence="4" key="1">
    <citation type="journal article" date="2019" name="Nat. Commun.">
        <title>Genome-wide association mapping of date palm fruit traits.</title>
        <authorList>
            <person name="Hazzouri K.M."/>
            <person name="Gros-Balthazard M."/>
            <person name="Flowers J.M."/>
            <person name="Copetti D."/>
            <person name="Lemansour A."/>
            <person name="Lebrun M."/>
            <person name="Masmoudi K."/>
            <person name="Ferrand S."/>
            <person name="Dhar M.I."/>
            <person name="Fresquez Z.A."/>
            <person name="Rosas U."/>
            <person name="Zhang J."/>
            <person name="Talag J."/>
            <person name="Lee S."/>
            <person name="Kudrna D."/>
            <person name="Powell R.F."/>
            <person name="Leitch I.J."/>
            <person name="Krueger R.R."/>
            <person name="Wing R.A."/>
            <person name="Amiri K.M.A."/>
            <person name="Purugganan M.D."/>
        </authorList>
    </citation>
    <scope>NUCLEOTIDE SEQUENCE [LARGE SCALE GENOMIC DNA]</scope>
    <source>
        <strain evidence="4">cv. Khalas</strain>
    </source>
</reference>
<dbReference type="OrthoDB" id="785503at2759"/>
<comment type="similarity">
    <text evidence="1">Belongs to the remorin family.</text>
</comment>
<sequence length="491" mass="54788">MLGPKCSRGKPFTVWIEIFLSLYINPQDQPPVSLSLSLIPLSLPLRNKKKKKEVICTSVIQEKERTKKMRSSRRRQCMDYISPCSSSNKKRLDLLLHHPLHWSNTNTTAHSDDEESLPSASAAKSSDQMLMMMAMMMGRERGSSFGSCGGGLSSLGSLMDHCPPTPSPVCSPVSSLSCTPPSELCCFSSQVSATADDPSSFATPNQSSCIISNDGKKSASLEEVVGGEEREEGTKVERRKASSKTPDHPSPKKMAIRGGEGSSIQAPAPKPNHKLKSIRTVRRRFPRERNDSLETSKCSDDGRLPTVSEEQEDRGHSKNRNHLTMSSRLSSGDDGYYTGSSGSGSGDNNSDMESMIEERLASMTQAWERPYHGLAAQTRRNGMEDKLMAWKEARTMKLMNKLRKEAEAIDEWEKKQITRAKMDMKEFEIKLDKRRSRAMEKMQRKIRTTQKKAEKKKLKEQAAAAKKIATVNKAFDKISSTGKLPWMLVFV</sequence>
<evidence type="ECO:0000313" key="5">
    <source>
        <dbReference type="RefSeq" id="XP_038976494.1"/>
    </source>
</evidence>
<reference evidence="5" key="2">
    <citation type="submission" date="2025-08" db="UniProtKB">
        <authorList>
            <consortium name="RefSeq"/>
        </authorList>
    </citation>
    <scope>IDENTIFICATION</scope>
    <source>
        <tissue evidence="5">Young leaves</tissue>
    </source>
</reference>
<gene>
    <name evidence="5" type="primary">LOC103716556</name>
</gene>
<evidence type="ECO:0000256" key="2">
    <source>
        <dbReference type="SAM" id="MobiDB-lite"/>
    </source>
</evidence>
<evidence type="ECO:0000259" key="3">
    <source>
        <dbReference type="Pfam" id="PF03763"/>
    </source>
</evidence>
<dbReference type="InterPro" id="IPR005516">
    <property type="entry name" value="Remorin_C"/>
</dbReference>
<dbReference type="RefSeq" id="XP_038976494.1">
    <property type="nucleotide sequence ID" value="XM_039120566.1"/>
</dbReference>
<name>A0A8B8ZYY7_PHODC</name>
<dbReference type="Proteomes" id="UP000228380">
    <property type="component" value="Chromosome 2"/>
</dbReference>
<feature type="domain" description="Remorin C-terminal" evidence="3">
    <location>
        <begin position="383"/>
        <end position="486"/>
    </location>
</feature>